<accession>A0A016SS00</accession>
<dbReference type="Proteomes" id="UP000024635">
    <property type="component" value="Unassembled WGS sequence"/>
</dbReference>
<proteinExistence type="predicted"/>
<protein>
    <submittedName>
        <fullName evidence="2">Uncharacterized protein</fullName>
    </submittedName>
</protein>
<name>A0A016SS00_9BILA</name>
<dbReference type="AlphaFoldDB" id="A0A016SS00"/>
<evidence type="ECO:0000313" key="3">
    <source>
        <dbReference type="Proteomes" id="UP000024635"/>
    </source>
</evidence>
<feature type="region of interest" description="Disordered" evidence="1">
    <location>
        <begin position="11"/>
        <end position="44"/>
    </location>
</feature>
<comment type="caution">
    <text evidence="2">The sequence shown here is derived from an EMBL/GenBank/DDBJ whole genome shotgun (WGS) entry which is preliminary data.</text>
</comment>
<dbReference type="EMBL" id="JARK01001517">
    <property type="protein sequence ID" value="EYB93483.1"/>
    <property type="molecule type" value="Genomic_DNA"/>
</dbReference>
<gene>
    <name evidence="2" type="primary">Acey_s0181.g837</name>
    <name evidence="2" type="ORF">Y032_0181g837</name>
</gene>
<keyword evidence="3" id="KW-1185">Reference proteome</keyword>
<organism evidence="2 3">
    <name type="scientific">Ancylostoma ceylanicum</name>
    <dbReference type="NCBI Taxonomy" id="53326"/>
    <lineage>
        <taxon>Eukaryota</taxon>
        <taxon>Metazoa</taxon>
        <taxon>Ecdysozoa</taxon>
        <taxon>Nematoda</taxon>
        <taxon>Chromadorea</taxon>
        <taxon>Rhabditida</taxon>
        <taxon>Rhabditina</taxon>
        <taxon>Rhabditomorpha</taxon>
        <taxon>Strongyloidea</taxon>
        <taxon>Ancylostomatidae</taxon>
        <taxon>Ancylostomatinae</taxon>
        <taxon>Ancylostoma</taxon>
    </lineage>
</organism>
<evidence type="ECO:0000313" key="2">
    <source>
        <dbReference type="EMBL" id="EYB93483.1"/>
    </source>
</evidence>
<sequence length="92" mass="10676">MFISFYFASRSPKRRRPHFFPRPPVQPGRRSRRTPRRDRPARVRLLNPDSSFNVDALNDSAGHTLHSLGSIRFHLSHLSPENLSISPQRCSK</sequence>
<evidence type="ECO:0000256" key="1">
    <source>
        <dbReference type="SAM" id="MobiDB-lite"/>
    </source>
</evidence>
<reference evidence="3" key="1">
    <citation type="journal article" date="2015" name="Nat. Genet.">
        <title>The genome and transcriptome of the zoonotic hookworm Ancylostoma ceylanicum identify infection-specific gene families.</title>
        <authorList>
            <person name="Schwarz E.M."/>
            <person name="Hu Y."/>
            <person name="Antoshechkin I."/>
            <person name="Miller M.M."/>
            <person name="Sternberg P.W."/>
            <person name="Aroian R.V."/>
        </authorList>
    </citation>
    <scope>NUCLEOTIDE SEQUENCE</scope>
    <source>
        <strain evidence="3">HY135</strain>
    </source>
</reference>